<feature type="compositionally biased region" description="Basic and acidic residues" evidence="1">
    <location>
        <begin position="208"/>
        <end position="224"/>
    </location>
</feature>
<organism evidence="3 4">
    <name type="scientific">Panicum miliaceum</name>
    <name type="common">Proso millet</name>
    <name type="synonym">Broomcorn millet</name>
    <dbReference type="NCBI Taxonomy" id="4540"/>
    <lineage>
        <taxon>Eukaryota</taxon>
        <taxon>Viridiplantae</taxon>
        <taxon>Streptophyta</taxon>
        <taxon>Embryophyta</taxon>
        <taxon>Tracheophyta</taxon>
        <taxon>Spermatophyta</taxon>
        <taxon>Magnoliopsida</taxon>
        <taxon>Liliopsida</taxon>
        <taxon>Poales</taxon>
        <taxon>Poaceae</taxon>
        <taxon>PACMAD clade</taxon>
        <taxon>Panicoideae</taxon>
        <taxon>Panicodae</taxon>
        <taxon>Paniceae</taxon>
        <taxon>Panicinae</taxon>
        <taxon>Panicum</taxon>
        <taxon>Panicum sect. Panicum</taxon>
    </lineage>
</organism>
<dbReference type="Pfam" id="PF14303">
    <property type="entry name" value="NAM-associated"/>
    <property type="match status" value="1"/>
</dbReference>
<comment type="caution">
    <text evidence="3">The sequence shown here is derived from an EMBL/GenBank/DDBJ whole genome shotgun (WGS) entry which is preliminary data.</text>
</comment>
<reference evidence="4" key="1">
    <citation type="journal article" date="2019" name="Nat. Commun.">
        <title>The genome of broomcorn millet.</title>
        <authorList>
            <person name="Zou C."/>
            <person name="Miki D."/>
            <person name="Li D."/>
            <person name="Tang Q."/>
            <person name="Xiao L."/>
            <person name="Rajput S."/>
            <person name="Deng P."/>
            <person name="Jia W."/>
            <person name="Huang R."/>
            <person name="Zhang M."/>
            <person name="Sun Y."/>
            <person name="Hu J."/>
            <person name="Fu X."/>
            <person name="Schnable P.S."/>
            <person name="Li F."/>
            <person name="Zhang H."/>
            <person name="Feng B."/>
            <person name="Zhu X."/>
            <person name="Liu R."/>
            <person name="Schnable J.C."/>
            <person name="Zhu J.-K."/>
            <person name="Zhang H."/>
        </authorList>
    </citation>
    <scope>NUCLEOTIDE SEQUENCE [LARGE SCALE GENOMIC DNA]</scope>
</reference>
<dbReference type="EMBL" id="PQIB02000003">
    <property type="protein sequence ID" value="RLN28687.1"/>
    <property type="molecule type" value="Genomic_DNA"/>
</dbReference>
<dbReference type="InterPro" id="IPR029466">
    <property type="entry name" value="NAM-associated_C"/>
</dbReference>
<proteinExistence type="predicted"/>
<evidence type="ECO:0000259" key="2">
    <source>
        <dbReference type="Pfam" id="PF14303"/>
    </source>
</evidence>
<dbReference type="PANTHER" id="PTHR45125:SF51">
    <property type="entry name" value="F21J9.4-RELATED"/>
    <property type="match status" value="1"/>
</dbReference>
<name>A0A3L6SWN6_PANMI</name>
<feature type="region of interest" description="Disordered" evidence="1">
    <location>
        <begin position="23"/>
        <end position="52"/>
    </location>
</feature>
<evidence type="ECO:0000313" key="3">
    <source>
        <dbReference type="EMBL" id="RLN28687.1"/>
    </source>
</evidence>
<dbReference type="PANTHER" id="PTHR45125">
    <property type="entry name" value="F21J9.4-RELATED"/>
    <property type="match status" value="1"/>
</dbReference>
<sequence>MEGDGYYTNLMNETEENNVVPFASSSPPAVQQAPCVGNTGSTRPNQKRSKNFSEEEDKLLVAAWLNVSIDPVRGVNQTRGAFWKRISDFFHSNKEFPSDRSQSSLMHRWSTMQEYVNKFCASLIQIEGRRQSGVTVHDKLMEACAFYKAEDKDNKSFQFMHCWNLLRTQPKWHDRMKELSAQKNSHKKQKTAADSDIGMNSLANGNDVNRDADQNEIPKSDVGKKIPMGNKKAKESLRRGGGDACTEALDHLWEKKKEADAEKELKKEERYKQSFELEKDKFQLEQVRVANEQVRVQNEQVRLANEAKALEIKEIEMYDKRMLEEERIMTLNTNGLPGDQQQYYKSLRSEIIARHGISS</sequence>
<dbReference type="STRING" id="4540.A0A3L6SWN6"/>
<dbReference type="Proteomes" id="UP000275267">
    <property type="component" value="Unassembled WGS sequence"/>
</dbReference>
<feature type="region of interest" description="Disordered" evidence="1">
    <location>
        <begin position="180"/>
        <end position="227"/>
    </location>
</feature>
<feature type="domain" description="No apical meristem-associated C-terminal" evidence="2">
    <location>
        <begin position="155"/>
        <end position="351"/>
    </location>
</feature>
<dbReference type="OrthoDB" id="691997at2759"/>
<evidence type="ECO:0000313" key="4">
    <source>
        <dbReference type="Proteomes" id="UP000275267"/>
    </source>
</evidence>
<dbReference type="GO" id="GO:0016740">
    <property type="term" value="F:transferase activity"/>
    <property type="evidence" value="ECO:0007669"/>
    <property type="project" value="UniProtKB-KW"/>
</dbReference>
<accession>A0A3L6SWN6</accession>
<dbReference type="AlphaFoldDB" id="A0A3L6SWN6"/>
<evidence type="ECO:0000256" key="1">
    <source>
        <dbReference type="SAM" id="MobiDB-lite"/>
    </source>
</evidence>
<keyword evidence="4" id="KW-1185">Reference proteome</keyword>
<gene>
    <name evidence="3" type="ORF">C2845_PM05G21470</name>
</gene>
<protein>
    <submittedName>
        <fullName evidence="3">Glutathione S-transferase T3-like</fullName>
    </submittedName>
</protein>